<reference evidence="7" key="1">
    <citation type="submission" date="2021-02" db="EMBL/GenBank/DDBJ databases">
        <authorList>
            <person name="Palmer J.M."/>
        </authorList>
    </citation>
    <scope>NUCLEOTIDE SEQUENCE</scope>
    <source>
        <strain evidence="7">SCRP734</strain>
    </source>
</reference>
<evidence type="ECO:0000313" key="7">
    <source>
        <dbReference type="EMBL" id="KAG7380425.1"/>
    </source>
</evidence>
<comment type="domain">
    <text evidence="5">The RxLR-dEER motif acts to carry the protein into the host cell cytoplasm through binding to cell surface phosphatidylinositol-3-phosphate.</text>
</comment>
<feature type="chain" id="PRO_5041013767" description="RxLR effector protein" evidence="5">
    <location>
        <begin position="26"/>
        <end position="281"/>
    </location>
</feature>
<accession>A0A8T1VGU6</accession>
<evidence type="ECO:0000256" key="5">
    <source>
        <dbReference type="RuleBase" id="RU367124"/>
    </source>
</evidence>
<dbReference type="Pfam" id="PF16810">
    <property type="entry name" value="RXLR"/>
    <property type="match status" value="1"/>
</dbReference>
<feature type="compositionally biased region" description="Acidic residues" evidence="6">
    <location>
        <begin position="59"/>
        <end position="72"/>
    </location>
</feature>
<keyword evidence="8" id="KW-1185">Reference proteome</keyword>
<dbReference type="AlphaFoldDB" id="A0A8T1VGU6"/>
<gene>
    <name evidence="7" type="ORF">PHYPSEUDO_007199</name>
</gene>
<dbReference type="Proteomes" id="UP000694044">
    <property type="component" value="Unassembled WGS sequence"/>
</dbReference>
<comment type="caution">
    <text evidence="7">The sequence shown here is derived from an EMBL/GenBank/DDBJ whole genome shotgun (WGS) entry which is preliminary data.</text>
</comment>
<dbReference type="InterPro" id="IPR031825">
    <property type="entry name" value="RXLR"/>
</dbReference>
<comment type="similarity">
    <text evidence="2 5">Belongs to the RxLR effector family.</text>
</comment>
<evidence type="ECO:0000256" key="4">
    <source>
        <dbReference type="ARBA" id="ARBA00022729"/>
    </source>
</evidence>
<evidence type="ECO:0000256" key="1">
    <source>
        <dbReference type="ARBA" id="ARBA00004613"/>
    </source>
</evidence>
<comment type="function">
    <text evidence="5">Effector that suppresses plant defense responses during pathogen infection.</text>
</comment>
<organism evidence="7 8">
    <name type="scientific">Phytophthora pseudosyringae</name>
    <dbReference type="NCBI Taxonomy" id="221518"/>
    <lineage>
        <taxon>Eukaryota</taxon>
        <taxon>Sar</taxon>
        <taxon>Stramenopiles</taxon>
        <taxon>Oomycota</taxon>
        <taxon>Peronosporomycetes</taxon>
        <taxon>Peronosporales</taxon>
        <taxon>Peronosporaceae</taxon>
        <taxon>Phytophthora</taxon>
    </lineage>
</organism>
<evidence type="ECO:0000256" key="3">
    <source>
        <dbReference type="ARBA" id="ARBA00022525"/>
    </source>
</evidence>
<dbReference type="OrthoDB" id="89661at2759"/>
<feature type="signal peptide" evidence="5">
    <location>
        <begin position="1"/>
        <end position="25"/>
    </location>
</feature>
<proteinExistence type="inferred from homology"/>
<dbReference type="EMBL" id="JAGDFM010000293">
    <property type="protein sequence ID" value="KAG7380425.1"/>
    <property type="molecule type" value="Genomic_DNA"/>
</dbReference>
<sequence length="281" mass="32266">MRLPYILLVTVAALLASTSVYSATAEIIQASRLDNSVTADRDTPSNKGRSLRLVRTSNDNDDAGEDSTDDEERGFLSNISDKIPLSIKTGWWLQRRKSAEYVKKKLGLGELEGVALTRHVNYRRFVKYVDKLEENEIWTLVHKNSVSTTHIWDKVKLYRGATAEKNTPLDDVAAQLKGVQGTEAFRYYRRYAIAFDDDMVSQFGSGYYRPTRFFDDNATPIEKFARAQFWAEKGRHKDHVKEFLGLRWAKPAQVDKDPYYQYYLKVAGELEKNRASTRKST</sequence>
<evidence type="ECO:0000313" key="8">
    <source>
        <dbReference type="Proteomes" id="UP000694044"/>
    </source>
</evidence>
<keyword evidence="3 5" id="KW-0964">Secreted</keyword>
<evidence type="ECO:0000256" key="6">
    <source>
        <dbReference type="SAM" id="MobiDB-lite"/>
    </source>
</evidence>
<protein>
    <recommendedName>
        <fullName evidence="5">RxLR effector protein</fullName>
    </recommendedName>
</protein>
<evidence type="ECO:0000256" key="2">
    <source>
        <dbReference type="ARBA" id="ARBA00010400"/>
    </source>
</evidence>
<comment type="subcellular location">
    <subcellularLocation>
        <location evidence="1 5">Secreted</location>
    </subcellularLocation>
</comment>
<dbReference type="GO" id="GO:0005576">
    <property type="term" value="C:extracellular region"/>
    <property type="evidence" value="ECO:0007669"/>
    <property type="project" value="UniProtKB-SubCell"/>
</dbReference>
<name>A0A8T1VGU6_9STRA</name>
<feature type="region of interest" description="Disordered" evidence="6">
    <location>
        <begin position="36"/>
        <end position="72"/>
    </location>
</feature>
<keyword evidence="4 5" id="KW-0732">Signal</keyword>